<evidence type="ECO:0000256" key="1">
    <source>
        <dbReference type="ARBA" id="ARBA00007447"/>
    </source>
</evidence>
<feature type="domain" description="Peptidase A1" evidence="10">
    <location>
        <begin position="102"/>
        <end position="432"/>
    </location>
</feature>
<dbReference type="InterPro" id="IPR021109">
    <property type="entry name" value="Peptidase_aspartic_dom_sf"/>
</dbReference>
<dbReference type="InterPro" id="IPR001969">
    <property type="entry name" value="Aspartic_peptidase_AS"/>
</dbReference>
<feature type="disulfide bond" evidence="6">
    <location>
        <begin position="133"/>
        <end position="138"/>
    </location>
</feature>
<dbReference type="PANTHER" id="PTHR47966:SF51">
    <property type="entry name" value="BETA-SITE APP-CLEAVING ENZYME, ISOFORM A-RELATED"/>
    <property type="match status" value="1"/>
</dbReference>
<dbReference type="GO" id="GO:0016485">
    <property type="term" value="P:protein processing"/>
    <property type="evidence" value="ECO:0007669"/>
    <property type="project" value="UniProtKB-ARBA"/>
</dbReference>
<dbReference type="OrthoDB" id="771136at2759"/>
<evidence type="ECO:0000313" key="12">
    <source>
        <dbReference type="Proteomes" id="UP000001460"/>
    </source>
</evidence>
<evidence type="ECO:0000256" key="7">
    <source>
        <dbReference type="RuleBase" id="RU000454"/>
    </source>
</evidence>
<dbReference type="EMBL" id="DS989728">
    <property type="protein sequence ID" value="EEA05956.1"/>
    <property type="molecule type" value="Genomic_DNA"/>
</dbReference>
<dbReference type="Pfam" id="PF00026">
    <property type="entry name" value="Asp"/>
    <property type="match status" value="1"/>
</dbReference>
<organism evidence="11 12">
    <name type="scientific">Cryptosporidium muris (strain RN66)</name>
    <dbReference type="NCBI Taxonomy" id="441375"/>
    <lineage>
        <taxon>Eukaryota</taxon>
        <taxon>Sar</taxon>
        <taxon>Alveolata</taxon>
        <taxon>Apicomplexa</taxon>
        <taxon>Conoidasida</taxon>
        <taxon>Coccidia</taxon>
        <taxon>Eucoccidiorida</taxon>
        <taxon>Eimeriorina</taxon>
        <taxon>Cryptosporidiidae</taxon>
        <taxon>Cryptosporidium</taxon>
    </lineage>
</organism>
<keyword evidence="8" id="KW-1133">Transmembrane helix</keyword>
<dbReference type="FunFam" id="2.40.70.10:FF:000115">
    <property type="entry name" value="Lysosomal aspartic protease"/>
    <property type="match status" value="1"/>
</dbReference>
<evidence type="ECO:0000259" key="10">
    <source>
        <dbReference type="PROSITE" id="PS51767"/>
    </source>
</evidence>
<dbReference type="EC" id="3.4.23.34" evidence="11"/>
<evidence type="ECO:0000256" key="2">
    <source>
        <dbReference type="ARBA" id="ARBA00022670"/>
    </source>
</evidence>
<dbReference type="InterPro" id="IPR033121">
    <property type="entry name" value="PEPTIDASE_A1"/>
</dbReference>
<evidence type="ECO:0000256" key="4">
    <source>
        <dbReference type="ARBA" id="ARBA00022801"/>
    </source>
</evidence>
<dbReference type="RefSeq" id="XP_002140305.1">
    <property type="nucleotide sequence ID" value="XM_002140269.1"/>
</dbReference>
<dbReference type="SUPFAM" id="SSF50630">
    <property type="entry name" value="Acid proteases"/>
    <property type="match status" value="1"/>
</dbReference>
<evidence type="ECO:0000256" key="3">
    <source>
        <dbReference type="ARBA" id="ARBA00022750"/>
    </source>
</evidence>
<dbReference type="GO" id="GO:0004190">
    <property type="term" value="F:aspartic-type endopeptidase activity"/>
    <property type="evidence" value="ECO:0007669"/>
    <property type="project" value="UniProtKB-KW"/>
</dbReference>
<keyword evidence="8" id="KW-0812">Transmembrane</keyword>
<comment type="similarity">
    <text evidence="1 7">Belongs to the peptidase A1 family.</text>
</comment>
<feature type="signal peptide" evidence="9">
    <location>
        <begin position="1"/>
        <end position="25"/>
    </location>
</feature>
<feature type="chain" id="PRO_5002842241" evidence="9">
    <location>
        <begin position="26"/>
        <end position="475"/>
    </location>
</feature>
<evidence type="ECO:0000256" key="5">
    <source>
        <dbReference type="PIRSR" id="PIRSR601461-1"/>
    </source>
</evidence>
<feature type="active site" evidence="5">
    <location>
        <position position="120"/>
    </location>
</feature>
<feature type="transmembrane region" description="Helical" evidence="8">
    <location>
        <begin position="457"/>
        <end position="474"/>
    </location>
</feature>
<keyword evidence="4 7" id="KW-0378">Hydrolase</keyword>
<dbReference type="AlphaFoldDB" id="B6ACV2"/>
<keyword evidence="12" id="KW-1185">Reference proteome</keyword>
<dbReference type="PROSITE" id="PS51767">
    <property type="entry name" value="PEPTIDASE_A1"/>
    <property type="match status" value="1"/>
</dbReference>
<keyword evidence="3 7" id="KW-0064">Aspartyl protease</keyword>
<reference evidence="11" key="1">
    <citation type="submission" date="2008-06" db="EMBL/GenBank/DDBJ databases">
        <authorList>
            <person name="Lorenzi H."/>
            <person name="Inman J."/>
            <person name="Miller J."/>
            <person name="Schobel S."/>
            <person name="Amedeo P."/>
            <person name="Caler E.V."/>
            <person name="da Silva J."/>
        </authorList>
    </citation>
    <scope>NUCLEOTIDE SEQUENCE [LARGE SCALE GENOMIC DNA]</scope>
    <source>
        <strain evidence="11">RN66</strain>
    </source>
</reference>
<dbReference type="OMA" id="DMQYYGE"/>
<dbReference type="STRING" id="441375.B6ACV2"/>
<feature type="active site" evidence="5">
    <location>
        <position position="311"/>
    </location>
</feature>
<dbReference type="PANTHER" id="PTHR47966">
    <property type="entry name" value="BETA-SITE APP-CLEAVING ENZYME, ISOFORM A-RELATED"/>
    <property type="match status" value="1"/>
</dbReference>
<evidence type="ECO:0000256" key="6">
    <source>
        <dbReference type="PIRSR" id="PIRSR601461-2"/>
    </source>
</evidence>
<dbReference type="eggNOG" id="KOG1339">
    <property type="taxonomic scope" value="Eukaryota"/>
</dbReference>
<accession>B6ACV2</accession>
<evidence type="ECO:0000256" key="8">
    <source>
        <dbReference type="SAM" id="Phobius"/>
    </source>
</evidence>
<dbReference type="GeneID" id="6995336"/>
<dbReference type="InterPro" id="IPR001461">
    <property type="entry name" value="Aspartic_peptidase_A1"/>
</dbReference>
<sequence>MNRYNTSRVIIALFTFYWSFIPCDGLTNKVKSEISAKVALEAALNNNLFYSNAPKVELHINDTLYNSGKHFDTGIISRWLTHNKYFKDGDTQTLENFQNSQYFGKIQIGTPPKEFVVIFDTGSSSLWIPSVECRNAGCNPHSKFDPARSSTFSKLGDDPIETFIQYGTGSCIIRYGKETIRVGHLTVNDQPFGMAIEESIEPFADLPFDGLVGLGFPDNSKIISFSSIVDNIKHQGILNRNIFSVYIPRDKNSPGSISFGGADPKFIDSEDKITWHKVLTTDYWEIEIVDIKIGRKSVGNCKPNGCKAVIDTGSSVSTVPSNFMNILASEIPMQSSCNNYYNSPSITFLMRDINDQLIEMKMEPQDYVIDEGIKQVESIGEFLSSLQEHICSVGFITLDIPPPRGPLFVLGNNFIRKYYSIFDRDNLYIGFARAKHSSSGPLFLSLSSSPAINSHSYHINNFIMVLALILVIIYT</sequence>
<name>B6ACV2_CRYMR</name>
<proteinExistence type="inferred from homology"/>
<evidence type="ECO:0000256" key="9">
    <source>
        <dbReference type="SAM" id="SignalP"/>
    </source>
</evidence>
<keyword evidence="8" id="KW-0472">Membrane</keyword>
<keyword evidence="2 7" id="KW-0645">Protease</keyword>
<evidence type="ECO:0000313" key="11">
    <source>
        <dbReference type="EMBL" id="EEA05956.1"/>
    </source>
</evidence>
<protein>
    <submittedName>
        <fullName evidence="11">Eukaryotic aspartyl protease family protein</fullName>
        <ecNumber evidence="11">3.4.23.34</ecNumber>
    </submittedName>
</protein>
<dbReference type="Gene3D" id="2.40.70.10">
    <property type="entry name" value="Acid Proteases"/>
    <property type="match status" value="2"/>
</dbReference>
<dbReference type="PROSITE" id="PS00141">
    <property type="entry name" value="ASP_PROTEASE"/>
    <property type="match status" value="2"/>
</dbReference>
<gene>
    <name evidence="11" type="ORF">CMU_017080</name>
</gene>
<dbReference type="Proteomes" id="UP000001460">
    <property type="component" value="Unassembled WGS sequence"/>
</dbReference>
<dbReference type="PRINTS" id="PR00792">
    <property type="entry name" value="PEPSIN"/>
</dbReference>
<keyword evidence="9" id="KW-0732">Signal</keyword>
<dbReference type="MEROPS" id="A01.058"/>
<keyword evidence="6" id="KW-1015">Disulfide bond</keyword>
<dbReference type="VEuPathDB" id="CryptoDB:CMU_017080"/>